<dbReference type="Gene3D" id="1.10.1740.10">
    <property type="match status" value="1"/>
</dbReference>
<gene>
    <name evidence="9" type="ORF">SAMN05421541_13150</name>
</gene>
<dbReference type="PANTHER" id="PTHR43133:SF61">
    <property type="entry name" value="ECF RNA POLYMERASE SIGMA FACTOR SIGC"/>
    <property type="match status" value="1"/>
</dbReference>
<dbReference type="GO" id="GO:0006950">
    <property type="term" value="P:response to stress"/>
    <property type="evidence" value="ECO:0007669"/>
    <property type="project" value="UniProtKB-ARBA"/>
</dbReference>
<dbReference type="InterPro" id="IPR036388">
    <property type="entry name" value="WH-like_DNA-bd_sf"/>
</dbReference>
<feature type="domain" description="RNA polymerase sigma-70 region 2" evidence="7">
    <location>
        <begin position="31"/>
        <end position="90"/>
    </location>
</feature>
<evidence type="ECO:0000256" key="6">
    <source>
        <dbReference type="RuleBase" id="RU000716"/>
    </source>
</evidence>
<dbReference type="GO" id="GO:0016987">
    <property type="term" value="F:sigma factor activity"/>
    <property type="evidence" value="ECO:0007669"/>
    <property type="project" value="UniProtKB-KW"/>
</dbReference>
<keyword evidence="4 6" id="KW-0238">DNA-binding</keyword>
<dbReference type="InterPro" id="IPR013324">
    <property type="entry name" value="RNA_pol_sigma_r3/r4-like"/>
</dbReference>
<accession>A0A1I2MN71</accession>
<evidence type="ECO:0000259" key="8">
    <source>
        <dbReference type="Pfam" id="PF08281"/>
    </source>
</evidence>
<dbReference type="SUPFAM" id="SSF88659">
    <property type="entry name" value="Sigma3 and sigma4 domains of RNA polymerase sigma factors"/>
    <property type="match status" value="1"/>
</dbReference>
<evidence type="ECO:0000256" key="4">
    <source>
        <dbReference type="ARBA" id="ARBA00023125"/>
    </source>
</evidence>
<keyword evidence="3 6" id="KW-0731">Sigma factor</keyword>
<evidence type="ECO:0000313" key="10">
    <source>
        <dbReference type="Proteomes" id="UP000199645"/>
    </source>
</evidence>
<dbReference type="STRING" id="35752.SAMN05421541_13150"/>
<dbReference type="InterPro" id="IPR039425">
    <property type="entry name" value="RNA_pol_sigma-70-like"/>
</dbReference>
<sequence length="271" mass="28842">MADADLTAYAFAAGRGDRDAAAALLRATQFEVARFVRTLSGDADVDDLVQDTFVRALRALPDFEGRSSVRTWLFAIARRVAADHVRHLTRRPRIAAVTDWVSSADAAGSAGRPRFEEEHALTALLAALPDERREAFVATQVLGLSYAEAAEVCGCPVGTIRSTIVTARVGGPAVVARTPAPGGRAFVRFDVTAGQWLDVIVRPDRPADLGAGLRVLSPDDTDDYGGRVALASGDADGETVTFTPPASGTYLLEVDPDEDRSGSVSVRIRKH</sequence>
<keyword evidence="5 6" id="KW-0804">Transcription</keyword>
<keyword evidence="10" id="KW-1185">Reference proteome</keyword>
<dbReference type="Proteomes" id="UP000199645">
    <property type="component" value="Unassembled WGS sequence"/>
</dbReference>
<dbReference type="PROSITE" id="PS01063">
    <property type="entry name" value="SIGMA70_ECF"/>
    <property type="match status" value="1"/>
</dbReference>
<evidence type="ECO:0000256" key="5">
    <source>
        <dbReference type="ARBA" id="ARBA00023163"/>
    </source>
</evidence>
<keyword evidence="2 6" id="KW-0805">Transcription regulation</keyword>
<dbReference type="SUPFAM" id="SSF88946">
    <property type="entry name" value="Sigma2 domain of RNA polymerase sigma factors"/>
    <property type="match status" value="1"/>
</dbReference>
<dbReference type="Pfam" id="PF08281">
    <property type="entry name" value="Sigma70_r4_2"/>
    <property type="match status" value="1"/>
</dbReference>
<dbReference type="AlphaFoldDB" id="A0A1I2MN71"/>
<dbReference type="Pfam" id="PF04542">
    <property type="entry name" value="Sigma70_r2"/>
    <property type="match status" value="1"/>
</dbReference>
<evidence type="ECO:0000256" key="2">
    <source>
        <dbReference type="ARBA" id="ARBA00023015"/>
    </source>
</evidence>
<dbReference type="InterPro" id="IPR013249">
    <property type="entry name" value="RNA_pol_sigma70_r4_t2"/>
</dbReference>
<dbReference type="PANTHER" id="PTHR43133">
    <property type="entry name" value="RNA POLYMERASE ECF-TYPE SIGMA FACTO"/>
    <property type="match status" value="1"/>
</dbReference>
<dbReference type="GO" id="GO:0003677">
    <property type="term" value="F:DNA binding"/>
    <property type="evidence" value="ECO:0007669"/>
    <property type="project" value="UniProtKB-KW"/>
</dbReference>
<dbReference type="Gene3D" id="2.60.120.380">
    <property type="match status" value="1"/>
</dbReference>
<evidence type="ECO:0000256" key="3">
    <source>
        <dbReference type="ARBA" id="ARBA00023082"/>
    </source>
</evidence>
<evidence type="ECO:0000259" key="7">
    <source>
        <dbReference type="Pfam" id="PF04542"/>
    </source>
</evidence>
<dbReference type="EMBL" id="FONV01000031">
    <property type="protein sequence ID" value="SFF92548.1"/>
    <property type="molecule type" value="Genomic_DNA"/>
</dbReference>
<dbReference type="InterPro" id="IPR013325">
    <property type="entry name" value="RNA_pol_sigma_r2"/>
</dbReference>
<evidence type="ECO:0000256" key="1">
    <source>
        <dbReference type="ARBA" id="ARBA00010641"/>
    </source>
</evidence>
<dbReference type="NCBIfam" id="TIGR02937">
    <property type="entry name" value="sigma70-ECF"/>
    <property type="match status" value="1"/>
</dbReference>
<dbReference type="InterPro" id="IPR000838">
    <property type="entry name" value="RNA_pol_sigma70_ECF_CS"/>
</dbReference>
<proteinExistence type="inferred from homology"/>
<dbReference type="Gene3D" id="1.10.10.10">
    <property type="entry name" value="Winged helix-like DNA-binding domain superfamily/Winged helix DNA-binding domain"/>
    <property type="match status" value="1"/>
</dbReference>
<comment type="similarity">
    <text evidence="1 6">Belongs to the sigma-70 factor family. ECF subfamily.</text>
</comment>
<dbReference type="GO" id="GO:0006352">
    <property type="term" value="P:DNA-templated transcription initiation"/>
    <property type="evidence" value="ECO:0007669"/>
    <property type="project" value="InterPro"/>
</dbReference>
<dbReference type="InterPro" id="IPR014284">
    <property type="entry name" value="RNA_pol_sigma-70_dom"/>
</dbReference>
<dbReference type="OrthoDB" id="3821507at2"/>
<name>A0A1I2MN71_9ACTN</name>
<protein>
    <recommendedName>
        <fullName evidence="6">RNA polymerase sigma factor</fullName>
    </recommendedName>
</protein>
<reference evidence="9 10" key="1">
    <citation type="submission" date="2016-10" db="EMBL/GenBank/DDBJ databases">
        <authorList>
            <person name="de Groot N.N."/>
        </authorList>
    </citation>
    <scope>NUCLEOTIDE SEQUENCE [LARGE SCALE GENOMIC DNA]</scope>
    <source>
        <strain evidence="9 10">DSM 43019</strain>
    </source>
</reference>
<evidence type="ECO:0000313" key="9">
    <source>
        <dbReference type="EMBL" id="SFF92548.1"/>
    </source>
</evidence>
<organism evidence="9 10">
    <name type="scientific">Actinoplanes philippinensis</name>
    <dbReference type="NCBI Taxonomy" id="35752"/>
    <lineage>
        <taxon>Bacteria</taxon>
        <taxon>Bacillati</taxon>
        <taxon>Actinomycetota</taxon>
        <taxon>Actinomycetes</taxon>
        <taxon>Micromonosporales</taxon>
        <taxon>Micromonosporaceae</taxon>
        <taxon>Actinoplanes</taxon>
    </lineage>
</organism>
<feature type="domain" description="RNA polymerase sigma factor 70 region 4 type 2" evidence="8">
    <location>
        <begin position="120"/>
        <end position="168"/>
    </location>
</feature>
<dbReference type="InterPro" id="IPR007627">
    <property type="entry name" value="RNA_pol_sigma70_r2"/>
</dbReference>